<evidence type="ECO:0000313" key="1">
    <source>
        <dbReference type="EMBL" id="KAG9462912.1"/>
    </source>
</evidence>
<proteinExistence type="predicted"/>
<evidence type="ECO:0000313" key="2">
    <source>
        <dbReference type="Proteomes" id="UP000770717"/>
    </source>
</evidence>
<dbReference type="Proteomes" id="UP000770717">
    <property type="component" value="Unassembled WGS sequence"/>
</dbReference>
<name>A0A8J6E7N8_ELECQ</name>
<dbReference type="EMBL" id="WNTK01008876">
    <property type="protein sequence ID" value="KAG9462912.1"/>
    <property type="molecule type" value="Genomic_DNA"/>
</dbReference>
<comment type="caution">
    <text evidence="1">The sequence shown here is derived from an EMBL/GenBank/DDBJ whole genome shotgun (WGS) entry which is preliminary data.</text>
</comment>
<sequence length="84" mass="9937">MLALVNYSIFIQVLAYMLFNNLFKDLSLYLSQAHRPIVSWIHLLPFFEDGDNICPFPIFWDFSCSPGIFNDYGEWCSNYLHCFL</sequence>
<gene>
    <name evidence="1" type="ORF">GDO78_022838</name>
</gene>
<accession>A0A8J6E7N8</accession>
<reference evidence="1" key="1">
    <citation type="thesis" date="2020" institute="ProQuest LLC" country="789 East Eisenhower Parkway, Ann Arbor, MI, USA">
        <title>Comparative Genomics and Chromosome Evolution.</title>
        <authorList>
            <person name="Mudd A.B."/>
        </authorList>
    </citation>
    <scope>NUCLEOTIDE SEQUENCE</scope>
    <source>
        <strain evidence="1">HN-11 Male</strain>
        <tissue evidence="1">Kidney and liver</tissue>
    </source>
</reference>
<keyword evidence="2" id="KW-1185">Reference proteome</keyword>
<protein>
    <submittedName>
        <fullName evidence="1">Uncharacterized protein</fullName>
    </submittedName>
</protein>
<organism evidence="1 2">
    <name type="scientific">Eleutherodactylus coqui</name>
    <name type="common">Puerto Rican coqui</name>
    <dbReference type="NCBI Taxonomy" id="57060"/>
    <lineage>
        <taxon>Eukaryota</taxon>
        <taxon>Metazoa</taxon>
        <taxon>Chordata</taxon>
        <taxon>Craniata</taxon>
        <taxon>Vertebrata</taxon>
        <taxon>Euteleostomi</taxon>
        <taxon>Amphibia</taxon>
        <taxon>Batrachia</taxon>
        <taxon>Anura</taxon>
        <taxon>Neobatrachia</taxon>
        <taxon>Hyloidea</taxon>
        <taxon>Eleutherodactylidae</taxon>
        <taxon>Eleutherodactylinae</taxon>
        <taxon>Eleutherodactylus</taxon>
        <taxon>Eleutherodactylus</taxon>
    </lineage>
</organism>
<dbReference type="AlphaFoldDB" id="A0A8J6E7N8"/>